<accession>A0A4R4UFG6</accession>
<reference evidence="1 2" key="1">
    <citation type="submission" date="2019-03" db="EMBL/GenBank/DDBJ databases">
        <title>Draft genome sequences of novel Actinobacteria.</title>
        <authorList>
            <person name="Sahin N."/>
            <person name="Ay H."/>
            <person name="Saygin H."/>
        </authorList>
    </citation>
    <scope>NUCLEOTIDE SEQUENCE [LARGE SCALE GENOMIC DNA]</scope>
    <source>
        <strain evidence="1 2">16K404</strain>
    </source>
</reference>
<evidence type="ECO:0000313" key="2">
    <source>
        <dbReference type="Proteomes" id="UP000294744"/>
    </source>
</evidence>
<dbReference type="OrthoDB" id="3699131at2"/>
<dbReference type="Gene3D" id="1.10.287.1060">
    <property type="entry name" value="ESAT-6-like"/>
    <property type="match status" value="1"/>
</dbReference>
<organism evidence="1 2">
    <name type="scientific">Saccharopolyspora aridisoli</name>
    <dbReference type="NCBI Taxonomy" id="2530385"/>
    <lineage>
        <taxon>Bacteria</taxon>
        <taxon>Bacillati</taxon>
        <taxon>Actinomycetota</taxon>
        <taxon>Actinomycetes</taxon>
        <taxon>Pseudonocardiales</taxon>
        <taxon>Pseudonocardiaceae</taxon>
        <taxon>Saccharopolyspora</taxon>
    </lineage>
</organism>
<name>A0A4R4UFG6_9PSEU</name>
<protein>
    <recommendedName>
        <fullName evidence="3">Excreted virulence factor EspC (Type VII ESX diderm)</fullName>
    </recommendedName>
</protein>
<keyword evidence="2" id="KW-1185">Reference proteome</keyword>
<gene>
    <name evidence="1" type="ORF">E1161_25910</name>
</gene>
<comment type="caution">
    <text evidence="1">The sequence shown here is derived from an EMBL/GenBank/DDBJ whole genome shotgun (WGS) entry which is preliminary data.</text>
</comment>
<dbReference type="EMBL" id="SMKV01000057">
    <property type="protein sequence ID" value="TDC87332.1"/>
    <property type="molecule type" value="Genomic_DNA"/>
</dbReference>
<dbReference type="Proteomes" id="UP000294744">
    <property type="component" value="Unassembled WGS sequence"/>
</dbReference>
<sequence>MSSGGGVDVSLEALRSDAKKWETAAQGLSGPLNAVGSLDVELADVSIFAQWAGLDQSFNDATSAMEEVIRKAAEYFRKIGSDLNESAKEYQADDERGMHQVQGAYRMEGDLYGG</sequence>
<dbReference type="RefSeq" id="WP_132627352.1">
    <property type="nucleotide sequence ID" value="NZ_SMKV01000057.1"/>
</dbReference>
<dbReference type="AlphaFoldDB" id="A0A4R4UFG6"/>
<evidence type="ECO:0008006" key="3">
    <source>
        <dbReference type="Google" id="ProtNLM"/>
    </source>
</evidence>
<proteinExistence type="predicted"/>
<evidence type="ECO:0000313" key="1">
    <source>
        <dbReference type="EMBL" id="TDC87332.1"/>
    </source>
</evidence>